<organism evidence="1 2">
    <name type="scientific">Steinernema glaseri</name>
    <dbReference type="NCBI Taxonomy" id="37863"/>
    <lineage>
        <taxon>Eukaryota</taxon>
        <taxon>Metazoa</taxon>
        <taxon>Ecdysozoa</taxon>
        <taxon>Nematoda</taxon>
        <taxon>Chromadorea</taxon>
        <taxon>Rhabditida</taxon>
        <taxon>Tylenchina</taxon>
        <taxon>Panagrolaimomorpha</taxon>
        <taxon>Strongyloidoidea</taxon>
        <taxon>Steinernematidae</taxon>
        <taxon>Steinernema</taxon>
    </lineage>
</organism>
<accession>A0A1I7Y0J1</accession>
<dbReference type="AlphaFoldDB" id="A0A1I7Y0J1"/>
<evidence type="ECO:0000313" key="2">
    <source>
        <dbReference type="WBParaSite" id="L893_g11507.t1"/>
    </source>
</evidence>
<keyword evidence="1" id="KW-1185">Reference proteome</keyword>
<evidence type="ECO:0000313" key="1">
    <source>
        <dbReference type="Proteomes" id="UP000095287"/>
    </source>
</evidence>
<dbReference type="WBParaSite" id="L893_g11507.t1">
    <property type="protein sequence ID" value="L893_g11507.t1"/>
    <property type="gene ID" value="L893_g11507"/>
</dbReference>
<name>A0A1I7Y0J1_9BILA</name>
<dbReference type="Proteomes" id="UP000095287">
    <property type="component" value="Unplaced"/>
</dbReference>
<protein>
    <submittedName>
        <fullName evidence="2">F-box domain-containing protein</fullName>
    </submittedName>
</protein>
<sequence>MTEPPKKRSRPSIEAMEEAVPKDLSYLSNDIIYDILREVPACRIEALSNLAQIEGPWSDLCCNKEFIPMNDGYLSRRYFNSEKELTKTLLYEKDEEREMYHIEDSFISTFRMEDPFKVCVPFLPNICGRLLIELRRVTSFPEGFLSKIPPRISILELDNYEKLPESLVSFTVRQLKSPYLREFKASGSLIPDEIEAPLFIEFYETWKRRTFFTANQHIHLRTNSDGCTELIKYFQATREKKAYGYAIDTFRKSFTHPLHDEATLVFALFQSGRPSSSVNISAFSTTEEVEHY</sequence>
<proteinExistence type="predicted"/>
<reference evidence="2" key="1">
    <citation type="submission" date="2016-11" db="UniProtKB">
        <authorList>
            <consortium name="WormBaseParasite"/>
        </authorList>
    </citation>
    <scope>IDENTIFICATION</scope>
</reference>